<comment type="caution">
    <text evidence="2">The sequence shown here is derived from an EMBL/GenBank/DDBJ whole genome shotgun (WGS) entry which is preliminary data.</text>
</comment>
<evidence type="ECO:0000256" key="1">
    <source>
        <dbReference type="SAM" id="SignalP"/>
    </source>
</evidence>
<feature type="signal peptide" evidence="1">
    <location>
        <begin position="1"/>
        <end position="25"/>
    </location>
</feature>
<dbReference type="EMBL" id="RCDC01000009">
    <property type="protein sequence ID" value="RLK47313.1"/>
    <property type="molecule type" value="Genomic_DNA"/>
</dbReference>
<name>A0A498BTK0_9GAMM</name>
<dbReference type="Proteomes" id="UP000274786">
    <property type="component" value="Unassembled WGS sequence"/>
</dbReference>
<dbReference type="AlphaFoldDB" id="A0A498BTK0"/>
<dbReference type="RefSeq" id="WP_121044434.1">
    <property type="nucleotide sequence ID" value="NZ_RCDC01000009.1"/>
</dbReference>
<sequence length="87" mass="9155">MNMVACCVGASLALAGLLGAKPAQAYPVGLPAAISSSAELQSYWCWGASPGNPQRYVMATSVTEARWIYAADVGIPPRQANCRRQDP</sequence>
<protein>
    <submittedName>
        <fullName evidence="2">Uncharacterized protein</fullName>
    </submittedName>
</protein>
<gene>
    <name evidence="2" type="ORF">BCL79_3933</name>
</gene>
<proteinExistence type="predicted"/>
<reference evidence="2 3" key="1">
    <citation type="submission" date="2018-10" db="EMBL/GenBank/DDBJ databases">
        <title>Comparative analysis of microorganisms from saline springs in Andes Mountain Range, Colombia.</title>
        <authorList>
            <person name="Rubin E."/>
        </authorList>
    </citation>
    <scope>NUCLEOTIDE SEQUENCE [LARGE SCALE GENOMIC DNA]</scope>
    <source>
        <strain evidence="2 3">USBA GBX 843</strain>
    </source>
</reference>
<organism evidence="2 3">
    <name type="scientific">Stenotrophomonas rhizophila</name>
    <dbReference type="NCBI Taxonomy" id="216778"/>
    <lineage>
        <taxon>Bacteria</taxon>
        <taxon>Pseudomonadati</taxon>
        <taxon>Pseudomonadota</taxon>
        <taxon>Gammaproteobacteria</taxon>
        <taxon>Lysobacterales</taxon>
        <taxon>Lysobacteraceae</taxon>
        <taxon>Stenotrophomonas</taxon>
    </lineage>
</organism>
<accession>A0A498BTK0</accession>
<evidence type="ECO:0000313" key="2">
    <source>
        <dbReference type="EMBL" id="RLK47313.1"/>
    </source>
</evidence>
<keyword evidence="1" id="KW-0732">Signal</keyword>
<feature type="chain" id="PRO_5019859183" evidence="1">
    <location>
        <begin position="26"/>
        <end position="87"/>
    </location>
</feature>
<evidence type="ECO:0000313" key="3">
    <source>
        <dbReference type="Proteomes" id="UP000274786"/>
    </source>
</evidence>